<evidence type="ECO:0000313" key="3">
    <source>
        <dbReference type="Proteomes" id="UP000601435"/>
    </source>
</evidence>
<name>A0A813CBH7_9DINO</name>
<proteinExistence type="predicted"/>
<feature type="region of interest" description="Disordered" evidence="1">
    <location>
        <begin position="1"/>
        <end position="31"/>
    </location>
</feature>
<dbReference type="AlphaFoldDB" id="A0A813CBH7"/>
<gene>
    <name evidence="2" type="primary">alaXS</name>
    <name evidence="2" type="ORF">SNEC2469_LOCUS34152</name>
</gene>
<accession>A0A813CBH7</accession>
<sequence>MCADGASPGGGAAARGSSPAPVLREPSPGPCAETRESPFFAAALAVIKGAAARALEIPLALTTEAVKPCNDLSGRLTLNSVETFPSKPQRTKFEKLVAEKVSEDAAFRVFTLPKAMAKELYGSAFCSVDRPEEELPDPVQLISLSDWCLIVGDYPVLKSTAQLGRLELTGFKHRNEKGHFEVSFKIHPPGTGPSLAEASDSTPPALAELLPTAAAS</sequence>
<evidence type="ECO:0000256" key="1">
    <source>
        <dbReference type="SAM" id="MobiDB-lite"/>
    </source>
</evidence>
<dbReference type="InterPro" id="IPR018163">
    <property type="entry name" value="Thr/Ala-tRNA-synth_IIc_edit"/>
</dbReference>
<dbReference type="EMBL" id="CAJNJA010093140">
    <property type="protein sequence ID" value="CAE7941108.1"/>
    <property type="molecule type" value="Genomic_DNA"/>
</dbReference>
<dbReference type="GO" id="GO:0000166">
    <property type="term" value="F:nucleotide binding"/>
    <property type="evidence" value="ECO:0007669"/>
    <property type="project" value="InterPro"/>
</dbReference>
<comment type="caution">
    <text evidence="2">The sequence shown here is derived from an EMBL/GenBank/DDBJ whole genome shotgun (WGS) entry which is preliminary data.</text>
</comment>
<organism evidence="2 3">
    <name type="scientific">Symbiodinium necroappetens</name>
    <dbReference type="NCBI Taxonomy" id="1628268"/>
    <lineage>
        <taxon>Eukaryota</taxon>
        <taxon>Sar</taxon>
        <taxon>Alveolata</taxon>
        <taxon>Dinophyceae</taxon>
        <taxon>Suessiales</taxon>
        <taxon>Symbiodiniaceae</taxon>
        <taxon>Symbiodinium</taxon>
    </lineage>
</organism>
<dbReference type="SUPFAM" id="SSF55186">
    <property type="entry name" value="ThrRS/AlaRS common domain"/>
    <property type="match status" value="1"/>
</dbReference>
<reference evidence="2" key="1">
    <citation type="submission" date="2021-02" db="EMBL/GenBank/DDBJ databases">
        <authorList>
            <person name="Dougan E. K."/>
            <person name="Rhodes N."/>
            <person name="Thang M."/>
            <person name="Chan C."/>
        </authorList>
    </citation>
    <scope>NUCLEOTIDE SEQUENCE</scope>
</reference>
<dbReference type="Proteomes" id="UP000601435">
    <property type="component" value="Unassembled WGS sequence"/>
</dbReference>
<evidence type="ECO:0000313" key="2">
    <source>
        <dbReference type="EMBL" id="CAE7941108.1"/>
    </source>
</evidence>
<protein>
    <submittedName>
        <fullName evidence="2">AlaXS protein</fullName>
    </submittedName>
</protein>
<dbReference type="OrthoDB" id="430478at2759"/>
<keyword evidence="3" id="KW-1185">Reference proteome</keyword>